<keyword evidence="1" id="KW-0472">Membrane</keyword>
<gene>
    <name evidence="2" type="ORF">ACFSBH_14070</name>
</gene>
<dbReference type="EMBL" id="JBHUDE010000130">
    <property type="protein sequence ID" value="MFD1608747.1"/>
    <property type="molecule type" value="Genomic_DNA"/>
</dbReference>
<accession>A0ABW4HUR7</accession>
<evidence type="ECO:0000313" key="3">
    <source>
        <dbReference type="Proteomes" id="UP001597221"/>
    </source>
</evidence>
<protein>
    <recommendedName>
        <fullName evidence="4">DUF4367 domain-containing protein</fullName>
    </recommendedName>
</protein>
<sequence length="273" mass="31460">MRNQYNDSSYFDSQLKQLDKDIIWKESRKNKLEKSILFSMNSSRKKMRLVAVLKFASSIGILAIVLFFGYTFYTDSITYHDEASITRSENSQIVDNHNPEVKVTSDDSVETDEAALEIHTGSVEAVTRKNEGMDQEVEVINYLIQPYKIAYQLDKVFGAPEVYENEIQYSIDDEYTITLAIIEDTNLDQSISNLQERFEAEGYDEEFELESVSSEENGFAGKMQYFSQNRVDKGFIAYEVGDDVLEITFRYPVEGGDGMYSILNFLRESIHLR</sequence>
<feature type="transmembrane region" description="Helical" evidence="1">
    <location>
        <begin position="49"/>
        <end position="73"/>
    </location>
</feature>
<proteinExistence type="predicted"/>
<keyword evidence="3" id="KW-1185">Reference proteome</keyword>
<comment type="caution">
    <text evidence="2">The sequence shown here is derived from an EMBL/GenBank/DDBJ whole genome shotgun (WGS) entry which is preliminary data.</text>
</comment>
<evidence type="ECO:0000256" key="1">
    <source>
        <dbReference type="SAM" id="Phobius"/>
    </source>
</evidence>
<dbReference type="RefSeq" id="WP_379598151.1">
    <property type="nucleotide sequence ID" value="NZ_JBHUDE010000130.1"/>
</dbReference>
<name>A0ABW4HUR7_9BACI</name>
<keyword evidence="1" id="KW-1133">Transmembrane helix</keyword>
<evidence type="ECO:0000313" key="2">
    <source>
        <dbReference type="EMBL" id="MFD1608747.1"/>
    </source>
</evidence>
<organism evidence="2 3">
    <name type="scientific">Oceanobacillus luteolus</name>
    <dbReference type="NCBI Taxonomy" id="1274358"/>
    <lineage>
        <taxon>Bacteria</taxon>
        <taxon>Bacillati</taxon>
        <taxon>Bacillota</taxon>
        <taxon>Bacilli</taxon>
        <taxon>Bacillales</taxon>
        <taxon>Bacillaceae</taxon>
        <taxon>Oceanobacillus</taxon>
    </lineage>
</organism>
<evidence type="ECO:0008006" key="4">
    <source>
        <dbReference type="Google" id="ProtNLM"/>
    </source>
</evidence>
<dbReference type="Proteomes" id="UP001597221">
    <property type="component" value="Unassembled WGS sequence"/>
</dbReference>
<keyword evidence="1" id="KW-0812">Transmembrane</keyword>
<reference evidence="3" key="1">
    <citation type="journal article" date="2019" name="Int. J. Syst. Evol. Microbiol.">
        <title>The Global Catalogue of Microorganisms (GCM) 10K type strain sequencing project: providing services to taxonomists for standard genome sequencing and annotation.</title>
        <authorList>
            <consortium name="The Broad Institute Genomics Platform"/>
            <consortium name="The Broad Institute Genome Sequencing Center for Infectious Disease"/>
            <person name="Wu L."/>
            <person name="Ma J."/>
        </authorList>
    </citation>
    <scope>NUCLEOTIDE SEQUENCE [LARGE SCALE GENOMIC DNA]</scope>
    <source>
        <strain evidence="3">CGMCC 1.12376</strain>
    </source>
</reference>